<dbReference type="Gene3D" id="1.10.510.10">
    <property type="entry name" value="Transferase(Phosphotransferase) domain 1"/>
    <property type="match status" value="1"/>
</dbReference>
<evidence type="ECO:0000256" key="1">
    <source>
        <dbReference type="ARBA" id="ARBA00012513"/>
    </source>
</evidence>
<comment type="caution">
    <text evidence="14">The sequence shown here is derived from an EMBL/GenBank/DDBJ whole genome shotgun (WGS) entry which is preliminary data.</text>
</comment>
<dbReference type="CDD" id="cd06577">
    <property type="entry name" value="PASTA_pknB"/>
    <property type="match status" value="3"/>
</dbReference>
<evidence type="ECO:0000256" key="4">
    <source>
        <dbReference type="ARBA" id="ARBA00022741"/>
    </source>
</evidence>
<dbReference type="InterPro" id="IPR005543">
    <property type="entry name" value="PASTA_dom"/>
</dbReference>
<reference evidence="14" key="1">
    <citation type="submission" date="2023-07" db="EMBL/GenBank/DDBJ databases">
        <title>Between Cages and Wild: Unraveling the Impact of Captivity on Animal Microbiomes and Antimicrobial Resistance.</title>
        <authorList>
            <person name="Schmartz G.P."/>
            <person name="Rehner J."/>
            <person name="Schuff M.J."/>
            <person name="Becker S.L."/>
            <person name="Kravczyk M."/>
            <person name="Gurevich A."/>
            <person name="Francke R."/>
            <person name="Mueller R."/>
            <person name="Keller V."/>
            <person name="Keller A."/>
        </authorList>
    </citation>
    <scope>NUCLEOTIDE SEQUENCE</scope>
    <source>
        <strain evidence="14">S39M_St_73</strain>
    </source>
</reference>
<keyword evidence="11" id="KW-0472">Membrane</keyword>
<name>A0AA43RLT5_9LACT</name>
<dbReference type="SMART" id="SM00740">
    <property type="entry name" value="PASTA"/>
    <property type="match status" value="3"/>
</dbReference>
<dbReference type="Gene3D" id="3.30.200.20">
    <property type="entry name" value="Phosphorylase Kinase, domain 1"/>
    <property type="match status" value="1"/>
</dbReference>
<dbReference type="PANTHER" id="PTHR43289:SF34">
    <property type="entry name" value="SERINE_THREONINE-PROTEIN KINASE YBDM-RELATED"/>
    <property type="match status" value="1"/>
</dbReference>
<evidence type="ECO:0000256" key="10">
    <source>
        <dbReference type="SAM" id="MobiDB-lite"/>
    </source>
</evidence>
<comment type="catalytic activity">
    <reaction evidence="7">
        <text>L-threonyl-[protein] + ATP = O-phospho-L-threonyl-[protein] + ADP + H(+)</text>
        <dbReference type="Rhea" id="RHEA:46608"/>
        <dbReference type="Rhea" id="RHEA-COMP:11060"/>
        <dbReference type="Rhea" id="RHEA-COMP:11605"/>
        <dbReference type="ChEBI" id="CHEBI:15378"/>
        <dbReference type="ChEBI" id="CHEBI:30013"/>
        <dbReference type="ChEBI" id="CHEBI:30616"/>
        <dbReference type="ChEBI" id="CHEBI:61977"/>
        <dbReference type="ChEBI" id="CHEBI:456216"/>
        <dbReference type="EC" id="2.7.11.1"/>
    </reaction>
</comment>
<dbReference type="InterPro" id="IPR017441">
    <property type="entry name" value="Protein_kinase_ATP_BS"/>
</dbReference>
<proteinExistence type="predicted"/>
<feature type="compositionally biased region" description="Pro residues" evidence="10">
    <location>
        <begin position="329"/>
        <end position="338"/>
    </location>
</feature>
<evidence type="ECO:0000259" key="12">
    <source>
        <dbReference type="PROSITE" id="PS50011"/>
    </source>
</evidence>
<dbReference type="Pfam" id="PF03793">
    <property type="entry name" value="PASTA"/>
    <property type="match status" value="3"/>
</dbReference>
<dbReference type="Proteomes" id="UP001171751">
    <property type="component" value="Unassembled WGS sequence"/>
</dbReference>
<keyword evidence="15" id="KW-1185">Reference proteome</keyword>
<dbReference type="InterPro" id="IPR000719">
    <property type="entry name" value="Prot_kinase_dom"/>
</dbReference>
<sequence length="687" mass="77032">MQQGQYIDGRYKIIKNIGSGGMANVFLATDLILERDVAIKVMRYDFSNDSDNIRRFNREAMATTELNHQNIVPVFDVGEDEDYYIVMEYVDGLNLKEYIQEKYPIPYHKVIDIMSQVLSGVEYAHSKGIIHRDLKPHNILLNQKEQVMITDFGIAVALTENSITQTNSLLGSVQYISPEQAKGSISSVKSDIYSLGIILFEMLSKEVPFDGESAVSIALQHFQKEIPSLRTFDPDLPQALENIVIKATAKDPRHRYSTAAEMRKDLMTSLRPERSQEEKYVIPIEKENLEETIQMKPITAAVADPSLPKTYSTEKPGQEQAVERVEETPQPPVNPVPYEPEKRKKGKPWWVIFALLIIGFSLIIFYVTSQPATIRIPDVKGMTEQQAVRTLEGLNLNIGEIQEEPSEDYDRGEVTRTSPQVNSSVKERAEIYLFISSGQELYPVPDLVGQDIEKARQELNDIGFTVEEEGEASSEYEEGRIISQNIQPGEEVLPSETTILLTVSTGEPAFDLRDLSNYSRQGVLDYAAERGLLVDIMESYHPSIPAGIVISQRPAAGTKLRAGDNLSVVISLGPEQVESESSEEPEESEIEEELISSTVSVTIPYVANMREESEEDSDEPESNSSESPNAVEIYIEDVNHDLSTAFRSFTITQDTTVEFNLQLRPGEVGTYRIVRDGEVLEENTVTG</sequence>
<dbReference type="SUPFAM" id="SSF56112">
    <property type="entry name" value="Protein kinase-like (PK-like)"/>
    <property type="match status" value="1"/>
</dbReference>
<dbReference type="AlphaFoldDB" id="A0AA43RLT5"/>
<comment type="catalytic activity">
    <reaction evidence="8">
        <text>L-seryl-[protein] + ATP = O-phospho-L-seryl-[protein] + ADP + H(+)</text>
        <dbReference type="Rhea" id="RHEA:17989"/>
        <dbReference type="Rhea" id="RHEA-COMP:9863"/>
        <dbReference type="Rhea" id="RHEA-COMP:11604"/>
        <dbReference type="ChEBI" id="CHEBI:15378"/>
        <dbReference type="ChEBI" id="CHEBI:29999"/>
        <dbReference type="ChEBI" id="CHEBI:30616"/>
        <dbReference type="ChEBI" id="CHEBI:83421"/>
        <dbReference type="ChEBI" id="CHEBI:456216"/>
        <dbReference type="EC" id="2.7.11.1"/>
    </reaction>
</comment>
<evidence type="ECO:0000256" key="3">
    <source>
        <dbReference type="ARBA" id="ARBA00022679"/>
    </source>
</evidence>
<feature type="compositionally biased region" description="Acidic residues" evidence="10">
    <location>
        <begin position="577"/>
        <end position="594"/>
    </location>
</feature>
<dbReference type="SMART" id="SM00220">
    <property type="entry name" value="S_TKc"/>
    <property type="match status" value="1"/>
</dbReference>
<feature type="region of interest" description="Disordered" evidence="10">
    <location>
        <begin position="574"/>
        <end position="594"/>
    </location>
</feature>
<feature type="domain" description="Protein kinase" evidence="12">
    <location>
        <begin position="11"/>
        <end position="267"/>
    </location>
</feature>
<accession>A0AA43RLT5</accession>
<evidence type="ECO:0000256" key="7">
    <source>
        <dbReference type="ARBA" id="ARBA00047899"/>
    </source>
</evidence>
<feature type="binding site" evidence="9">
    <location>
        <position position="40"/>
    </location>
    <ligand>
        <name>ATP</name>
        <dbReference type="ChEBI" id="CHEBI:30616"/>
    </ligand>
</feature>
<dbReference type="InterPro" id="IPR011009">
    <property type="entry name" value="Kinase-like_dom_sf"/>
</dbReference>
<keyword evidence="11" id="KW-0812">Transmembrane</keyword>
<evidence type="ECO:0000256" key="9">
    <source>
        <dbReference type="PROSITE-ProRule" id="PRU10141"/>
    </source>
</evidence>
<feature type="region of interest" description="Disordered" evidence="10">
    <location>
        <begin position="307"/>
        <end position="340"/>
    </location>
</feature>
<dbReference type="PROSITE" id="PS50011">
    <property type="entry name" value="PROTEIN_KINASE_DOM"/>
    <property type="match status" value="1"/>
</dbReference>
<keyword evidence="6 9" id="KW-0067">ATP-binding</keyword>
<keyword evidence="5 14" id="KW-0418">Kinase</keyword>
<keyword evidence="2" id="KW-0723">Serine/threonine-protein kinase</keyword>
<organism evidence="14 15">
    <name type="scientific">Atopococcus tabaci</name>
    <dbReference type="NCBI Taxonomy" id="269774"/>
    <lineage>
        <taxon>Bacteria</taxon>
        <taxon>Bacillati</taxon>
        <taxon>Bacillota</taxon>
        <taxon>Bacilli</taxon>
        <taxon>Lactobacillales</taxon>
        <taxon>Carnobacteriaceae</taxon>
        <taxon>Atopococcus</taxon>
    </lineage>
</organism>
<evidence type="ECO:0000313" key="15">
    <source>
        <dbReference type="Proteomes" id="UP001171751"/>
    </source>
</evidence>
<feature type="transmembrane region" description="Helical" evidence="11">
    <location>
        <begin position="349"/>
        <end position="367"/>
    </location>
</feature>
<dbReference type="Pfam" id="PF00069">
    <property type="entry name" value="Pkinase"/>
    <property type="match status" value="1"/>
</dbReference>
<evidence type="ECO:0000256" key="11">
    <source>
        <dbReference type="SAM" id="Phobius"/>
    </source>
</evidence>
<evidence type="ECO:0000259" key="13">
    <source>
        <dbReference type="PROSITE" id="PS51178"/>
    </source>
</evidence>
<keyword evidence="11" id="KW-1133">Transmembrane helix</keyword>
<feature type="domain" description="PASTA" evidence="13">
    <location>
        <begin position="438"/>
        <end position="505"/>
    </location>
</feature>
<dbReference type="GO" id="GO:0005524">
    <property type="term" value="F:ATP binding"/>
    <property type="evidence" value="ECO:0007669"/>
    <property type="project" value="UniProtKB-UniRule"/>
</dbReference>
<dbReference type="PANTHER" id="PTHR43289">
    <property type="entry name" value="MITOGEN-ACTIVATED PROTEIN KINASE KINASE KINASE 20-RELATED"/>
    <property type="match status" value="1"/>
</dbReference>
<dbReference type="PROSITE" id="PS51178">
    <property type="entry name" value="PASTA"/>
    <property type="match status" value="2"/>
</dbReference>
<keyword evidence="3" id="KW-0808">Transferase</keyword>
<dbReference type="SUPFAM" id="SSF54184">
    <property type="entry name" value="Penicillin-binding protein 2x (pbp-2x), c-terminal domain"/>
    <property type="match status" value="1"/>
</dbReference>
<dbReference type="EMBL" id="JAUNQW010000002">
    <property type="protein sequence ID" value="MDO5456894.1"/>
    <property type="molecule type" value="Genomic_DNA"/>
</dbReference>
<dbReference type="FunFam" id="1.10.510.10:FF:000021">
    <property type="entry name" value="Serine/threonine protein kinase"/>
    <property type="match status" value="1"/>
</dbReference>
<dbReference type="Gene3D" id="2.60.40.2560">
    <property type="match status" value="1"/>
</dbReference>
<dbReference type="NCBIfam" id="NF033483">
    <property type="entry name" value="PknB_PASTA_kin"/>
    <property type="match status" value="1"/>
</dbReference>
<keyword evidence="4 9" id="KW-0547">Nucleotide-binding</keyword>
<dbReference type="PROSITE" id="PS00107">
    <property type="entry name" value="PROTEIN_KINASE_ATP"/>
    <property type="match status" value="1"/>
</dbReference>
<evidence type="ECO:0000256" key="6">
    <source>
        <dbReference type="ARBA" id="ARBA00022840"/>
    </source>
</evidence>
<evidence type="ECO:0000313" key="14">
    <source>
        <dbReference type="EMBL" id="MDO5456894.1"/>
    </source>
</evidence>
<gene>
    <name evidence="14" type="primary">pknB</name>
    <name evidence="14" type="ORF">Q4F26_00980</name>
</gene>
<dbReference type="InterPro" id="IPR008271">
    <property type="entry name" value="Ser/Thr_kinase_AS"/>
</dbReference>
<dbReference type="GO" id="GO:0004674">
    <property type="term" value="F:protein serine/threonine kinase activity"/>
    <property type="evidence" value="ECO:0007669"/>
    <property type="project" value="UniProtKB-KW"/>
</dbReference>
<dbReference type="Gene3D" id="3.30.10.20">
    <property type="match status" value="3"/>
</dbReference>
<dbReference type="FunFam" id="3.30.200.20:FF:000035">
    <property type="entry name" value="Serine/threonine protein kinase Stk1"/>
    <property type="match status" value="1"/>
</dbReference>
<dbReference type="CDD" id="cd14014">
    <property type="entry name" value="STKc_PknB_like"/>
    <property type="match status" value="1"/>
</dbReference>
<dbReference type="PROSITE" id="PS00108">
    <property type="entry name" value="PROTEIN_KINASE_ST"/>
    <property type="match status" value="1"/>
</dbReference>
<evidence type="ECO:0000256" key="8">
    <source>
        <dbReference type="ARBA" id="ARBA00048679"/>
    </source>
</evidence>
<evidence type="ECO:0000256" key="5">
    <source>
        <dbReference type="ARBA" id="ARBA00022777"/>
    </source>
</evidence>
<feature type="domain" description="PASTA" evidence="13">
    <location>
        <begin position="370"/>
        <end position="437"/>
    </location>
</feature>
<evidence type="ECO:0000256" key="2">
    <source>
        <dbReference type="ARBA" id="ARBA00022527"/>
    </source>
</evidence>
<protein>
    <recommendedName>
        <fullName evidence="1">non-specific serine/threonine protein kinase</fullName>
        <ecNumber evidence="1">2.7.11.1</ecNumber>
    </recommendedName>
</protein>
<dbReference type="EC" id="2.7.11.1" evidence="1"/>